<evidence type="ECO:0000313" key="1">
    <source>
        <dbReference type="EMBL" id="KAF9653745.1"/>
    </source>
</evidence>
<name>A0ACB6ZWG2_THEGA</name>
<dbReference type="Proteomes" id="UP000886501">
    <property type="component" value="Unassembled WGS sequence"/>
</dbReference>
<sequence>MSLVSELPVHRSASQTGHQDRAWAIAWNPTKPLLASCSADKTVRLYNYRITPPSSEDEPSSYGEGLKFELNTSIATGHAKTVRALAWSPSGNTLATGSFDSNVGIWQQVGGEDEEGAWECVSSLEGHETECKGVAYSASGTLLASCSRDKSVWVWEVLPDADFECMGVLMEHSQDVKSVAWHPREEILASCSYDDTIRIWIDDPQDDWDCVAILRGHTSTVWSISFSPDGDYIASGSDDRTVRIWKRVTQYKWDCVQVLEGYHDRTIFSVAWGEGKLGSLGWIASASSDGQIIVYQVNVKGGIEVRVLTKAMSAHDVYDVNCIAWCPRKGLENYLASCGDDGSVRVWKVQVGK</sequence>
<evidence type="ECO:0000313" key="2">
    <source>
        <dbReference type="Proteomes" id="UP000886501"/>
    </source>
</evidence>
<accession>A0ACB6ZWG2</accession>
<gene>
    <name evidence="1" type="ORF">BDM02DRAFT_3153126</name>
</gene>
<reference evidence="1" key="2">
    <citation type="journal article" date="2020" name="Nat. Commun.">
        <title>Large-scale genome sequencing of mycorrhizal fungi provides insights into the early evolution of symbiotic traits.</title>
        <authorList>
            <person name="Miyauchi S."/>
            <person name="Kiss E."/>
            <person name="Kuo A."/>
            <person name="Drula E."/>
            <person name="Kohler A."/>
            <person name="Sanchez-Garcia M."/>
            <person name="Morin E."/>
            <person name="Andreopoulos B."/>
            <person name="Barry K.W."/>
            <person name="Bonito G."/>
            <person name="Buee M."/>
            <person name="Carver A."/>
            <person name="Chen C."/>
            <person name="Cichocki N."/>
            <person name="Clum A."/>
            <person name="Culley D."/>
            <person name="Crous P.W."/>
            <person name="Fauchery L."/>
            <person name="Girlanda M."/>
            <person name="Hayes R.D."/>
            <person name="Keri Z."/>
            <person name="LaButti K."/>
            <person name="Lipzen A."/>
            <person name="Lombard V."/>
            <person name="Magnuson J."/>
            <person name="Maillard F."/>
            <person name="Murat C."/>
            <person name="Nolan M."/>
            <person name="Ohm R.A."/>
            <person name="Pangilinan J."/>
            <person name="Pereira M.F."/>
            <person name="Perotto S."/>
            <person name="Peter M."/>
            <person name="Pfister S."/>
            <person name="Riley R."/>
            <person name="Sitrit Y."/>
            <person name="Stielow J.B."/>
            <person name="Szollosi G."/>
            <person name="Zifcakova L."/>
            <person name="Stursova M."/>
            <person name="Spatafora J.W."/>
            <person name="Tedersoo L."/>
            <person name="Vaario L.M."/>
            <person name="Yamada A."/>
            <person name="Yan M."/>
            <person name="Wang P."/>
            <person name="Xu J."/>
            <person name="Bruns T."/>
            <person name="Baldrian P."/>
            <person name="Vilgalys R."/>
            <person name="Dunand C."/>
            <person name="Henrissat B."/>
            <person name="Grigoriev I.V."/>
            <person name="Hibbett D."/>
            <person name="Nagy L.G."/>
            <person name="Martin F.M."/>
        </authorList>
    </citation>
    <scope>NUCLEOTIDE SEQUENCE</scope>
    <source>
        <strain evidence="1">P2</strain>
    </source>
</reference>
<reference evidence="1" key="1">
    <citation type="submission" date="2019-10" db="EMBL/GenBank/DDBJ databases">
        <authorList>
            <consortium name="DOE Joint Genome Institute"/>
            <person name="Kuo A."/>
            <person name="Miyauchi S."/>
            <person name="Kiss E."/>
            <person name="Drula E."/>
            <person name="Kohler A."/>
            <person name="Sanchez-Garcia M."/>
            <person name="Andreopoulos B."/>
            <person name="Barry K.W."/>
            <person name="Bonito G."/>
            <person name="Buee M."/>
            <person name="Carver A."/>
            <person name="Chen C."/>
            <person name="Cichocki N."/>
            <person name="Clum A."/>
            <person name="Culley D."/>
            <person name="Crous P.W."/>
            <person name="Fauchery L."/>
            <person name="Girlanda M."/>
            <person name="Hayes R."/>
            <person name="Keri Z."/>
            <person name="Labutti K."/>
            <person name="Lipzen A."/>
            <person name="Lombard V."/>
            <person name="Magnuson J."/>
            <person name="Maillard F."/>
            <person name="Morin E."/>
            <person name="Murat C."/>
            <person name="Nolan M."/>
            <person name="Ohm R."/>
            <person name="Pangilinan J."/>
            <person name="Pereira M."/>
            <person name="Perotto S."/>
            <person name="Peter M."/>
            <person name="Riley R."/>
            <person name="Sitrit Y."/>
            <person name="Stielow B."/>
            <person name="Szollosi G."/>
            <person name="Zifcakova L."/>
            <person name="Stursova M."/>
            <person name="Spatafora J.W."/>
            <person name="Tedersoo L."/>
            <person name="Vaario L.-M."/>
            <person name="Yamada A."/>
            <person name="Yan M."/>
            <person name="Wang P."/>
            <person name="Xu J."/>
            <person name="Bruns T."/>
            <person name="Baldrian P."/>
            <person name="Vilgalys R."/>
            <person name="Henrissat B."/>
            <person name="Grigoriev I.V."/>
            <person name="Hibbett D."/>
            <person name="Nagy L.G."/>
            <person name="Martin F.M."/>
        </authorList>
    </citation>
    <scope>NUCLEOTIDE SEQUENCE</scope>
    <source>
        <strain evidence="1">P2</strain>
    </source>
</reference>
<keyword evidence="2" id="KW-1185">Reference proteome</keyword>
<proteinExistence type="predicted"/>
<comment type="caution">
    <text evidence="1">The sequence shown here is derived from an EMBL/GenBank/DDBJ whole genome shotgun (WGS) entry which is preliminary data.</text>
</comment>
<organism evidence="1 2">
    <name type="scientific">Thelephora ganbajun</name>
    <name type="common">Ganba fungus</name>
    <dbReference type="NCBI Taxonomy" id="370292"/>
    <lineage>
        <taxon>Eukaryota</taxon>
        <taxon>Fungi</taxon>
        <taxon>Dikarya</taxon>
        <taxon>Basidiomycota</taxon>
        <taxon>Agaricomycotina</taxon>
        <taxon>Agaricomycetes</taxon>
        <taxon>Thelephorales</taxon>
        <taxon>Thelephoraceae</taxon>
        <taxon>Thelephora</taxon>
    </lineage>
</organism>
<protein>
    <submittedName>
        <fullName evidence="1">WD40 repeat-like protein</fullName>
    </submittedName>
</protein>
<dbReference type="EMBL" id="MU117963">
    <property type="protein sequence ID" value="KAF9653745.1"/>
    <property type="molecule type" value="Genomic_DNA"/>
</dbReference>